<accession>A0A915A9Z4</accession>
<evidence type="ECO:0000313" key="1">
    <source>
        <dbReference type="Proteomes" id="UP000887569"/>
    </source>
</evidence>
<dbReference type="AlphaFoldDB" id="A0A915A9Z4"/>
<evidence type="ECO:0000313" key="2">
    <source>
        <dbReference type="WBParaSite" id="PgR003_g208_t06"/>
    </source>
</evidence>
<reference evidence="2" key="1">
    <citation type="submission" date="2022-11" db="UniProtKB">
        <authorList>
            <consortium name="WormBaseParasite"/>
        </authorList>
    </citation>
    <scope>IDENTIFICATION</scope>
</reference>
<name>A0A915A9Z4_PARUN</name>
<dbReference type="Proteomes" id="UP000887569">
    <property type="component" value="Unplaced"/>
</dbReference>
<keyword evidence="1" id="KW-1185">Reference proteome</keyword>
<proteinExistence type="predicted"/>
<organism evidence="1 2">
    <name type="scientific">Parascaris univalens</name>
    <name type="common">Nematode worm</name>
    <dbReference type="NCBI Taxonomy" id="6257"/>
    <lineage>
        <taxon>Eukaryota</taxon>
        <taxon>Metazoa</taxon>
        <taxon>Ecdysozoa</taxon>
        <taxon>Nematoda</taxon>
        <taxon>Chromadorea</taxon>
        <taxon>Rhabditida</taxon>
        <taxon>Spirurina</taxon>
        <taxon>Ascaridomorpha</taxon>
        <taxon>Ascaridoidea</taxon>
        <taxon>Ascarididae</taxon>
        <taxon>Parascaris</taxon>
    </lineage>
</organism>
<sequence>IKCSCKWGFDANRWVYKGGCYRLQSFRRFRLHRMVTPRDAVRAWVTVLFLWRSSAPWLVPGCSAVNNGMGVKLRSHGREATMEFSRSSFTYMDCLYK</sequence>
<dbReference type="WBParaSite" id="PgR003_g208_t06">
    <property type="protein sequence ID" value="PgR003_g208_t06"/>
    <property type="gene ID" value="PgR003_g208"/>
</dbReference>
<protein>
    <submittedName>
        <fullName evidence="2">CCHC-type domain-containing protein</fullName>
    </submittedName>
</protein>